<comment type="caution">
    <text evidence="18">The sequence shown here is derived from an EMBL/GenBank/DDBJ whole genome shotgun (WGS) entry which is preliminary data.</text>
</comment>
<dbReference type="InterPro" id="IPR000462">
    <property type="entry name" value="CDP-OH_P_trans"/>
</dbReference>
<keyword evidence="11" id="KW-0443">Lipid metabolism</keyword>
<evidence type="ECO:0000313" key="18">
    <source>
        <dbReference type="EMBL" id="TDX00428.1"/>
    </source>
</evidence>
<dbReference type="InterPro" id="IPR004533">
    <property type="entry name" value="CDP-diaglyc--ser_O-PTrfase"/>
</dbReference>
<evidence type="ECO:0000256" key="3">
    <source>
        <dbReference type="ARBA" id="ARBA00004308"/>
    </source>
</evidence>
<dbReference type="GO" id="GO:0003882">
    <property type="term" value="F:CDP-diacylglycerol-serine O-phosphatidyltransferase activity"/>
    <property type="evidence" value="ECO:0007669"/>
    <property type="project" value="UniProtKB-EC"/>
</dbReference>
<dbReference type="NCBIfam" id="TIGR00473">
    <property type="entry name" value="pssA"/>
    <property type="match status" value="1"/>
</dbReference>
<evidence type="ECO:0000313" key="19">
    <source>
        <dbReference type="Proteomes" id="UP000294498"/>
    </source>
</evidence>
<evidence type="ECO:0000256" key="6">
    <source>
        <dbReference type="ARBA" id="ARBA00017171"/>
    </source>
</evidence>
<sequence length="258" mass="28586">MKQIPNIVTLFNLAFGCLAIVCILQPGENIGYLDDGNILHINMPERIVWGSVFIGCAALVDFLDGFVARLLKVDSPMGKQLDSLADVVSFGVAPGMILYQLLRMSYLREPSAFDTSTWAFLPALLFPCCAAYRLAKFNIDTRQVYGFIGVPTPPSALLVASLPLVLFYDQFGLAGWVVNHWVLYALIIVLSLLMISNIPVLSIKFKTYSFKDNWPKWLLAVLSVVSAVVLHWVAVPFVFAVYVVLSLVIGRRQTAENP</sequence>
<dbReference type="Proteomes" id="UP000294498">
    <property type="component" value="Unassembled WGS sequence"/>
</dbReference>
<evidence type="ECO:0000256" key="8">
    <source>
        <dbReference type="ARBA" id="ARBA00022679"/>
    </source>
</evidence>
<keyword evidence="10 17" id="KW-1133">Transmembrane helix</keyword>
<evidence type="ECO:0000256" key="11">
    <source>
        <dbReference type="ARBA" id="ARBA00023098"/>
    </source>
</evidence>
<evidence type="ECO:0000256" key="2">
    <source>
        <dbReference type="ARBA" id="ARBA00004141"/>
    </source>
</evidence>
<feature type="transmembrane region" description="Helical" evidence="17">
    <location>
        <begin position="147"/>
        <end position="168"/>
    </location>
</feature>
<evidence type="ECO:0000256" key="15">
    <source>
        <dbReference type="ARBA" id="ARBA00032361"/>
    </source>
</evidence>
<gene>
    <name evidence="18" type="ORF">EDB95_1452</name>
</gene>
<feature type="transmembrane region" description="Helical" evidence="17">
    <location>
        <begin position="217"/>
        <end position="249"/>
    </location>
</feature>
<name>A0A4R8DRJ6_9BACT</name>
<dbReference type="GO" id="GO:0016020">
    <property type="term" value="C:membrane"/>
    <property type="evidence" value="ECO:0007669"/>
    <property type="project" value="UniProtKB-SubCell"/>
</dbReference>
<evidence type="ECO:0000256" key="4">
    <source>
        <dbReference type="ARBA" id="ARBA00010441"/>
    </source>
</evidence>
<protein>
    <recommendedName>
        <fullName evidence="6">CDP-diacylglycerol--serine O-phosphatidyltransferase</fullName>
        <ecNumber evidence="5">2.7.8.8</ecNumber>
    </recommendedName>
    <alternativeName>
        <fullName evidence="15">Phosphatidylserine synthase</fullName>
    </alternativeName>
</protein>
<comment type="similarity">
    <text evidence="4 16">Belongs to the CDP-alcohol phosphatidyltransferase class-I family.</text>
</comment>
<keyword evidence="13" id="KW-0594">Phospholipid biosynthesis</keyword>
<dbReference type="Gene3D" id="1.20.120.1760">
    <property type="match status" value="1"/>
</dbReference>
<evidence type="ECO:0000256" key="1">
    <source>
        <dbReference type="ARBA" id="ARBA00000287"/>
    </source>
</evidence>
<keyword evidence="9 17" id="KW-0812">Transmembrane</keyword>
<dbReference type="PROSITE" id="PS00379">
    <property type="entry name" value="CDP_ALCOHOL_P_TRANSF"/>
    <property type="match status" value="1"/>
</dbReference>
<dbReference type="OrthoDB" id="9777147at2"/>
<feature type="transmembrane region" description="Helical" evidence="17">
    <location>
        <begin position="47"/>
        <end position="71"/>
    </location>
</feature>
<evidence type="ECO:0000256" key="13">
    <source>
        <dbReference type="ARBA" id="ARBA00023209"/>
    </source>
</evidence>
<evidence type="ECO:0000256" key="7">
    <source>
        <dbReference type="ARBA" id="ARBA00022516"/>
    </source>
</evidence>
<evidence type="ECO:0000256" key="14">
    <source>
        <dbReference type="ARBA" id="ARBA00023264"/>
    </source>
</evidence>
<dbReference type="GO" id="GO:0008654">
    <property type="term" value="P:phospholipid biosynthetic process"/>
    <property type="evidence" value="ECO:0007669"/>
    <property type="project" value="UniProtKB-KW"/>
</dbReference>
<evidence type="ECO:0000256" key="5">
    <source>
        <dbReference type="ARBA" id="ARBA00013174"/>
    </source>
</evidence>
<dbReference type="EMBL" id="SODV01000001">
    <property type="protein sequence ID" value="TDX00428.1"/>
    <property type="molecule type" value="Genomic_DNA"/>
</dbReference>
<proteinExistence type="inferred from homology"/>
<dbReference type="InterPro" id="IPR048254">
    <property type="entry name" value="CDP_ALCOHOL_P_TRANSF_CS"/>
</dbReference>
<accession>A0A4R8DRJ6</accession>
<feature type="transmembrane region" description="Helical" evidence="17">
    <location>
        <begin position="83"/>
        <end position="102"/>
    </location>
</feature>
<evidence type="ECO:0000256" key="9">
    <source>
        <dbReference type="ARBA" id="ARBA00022692"/>
    </source>
</evidence>
<evidence type="ECO:0000256" key="16">
    <source>
        <dbReference type="RuleBase" id="RU003750"/>
    </source>
</evidence>
<dbReference type="EC" id="2.7.8.8" evidence="5"/>
<keyword evidence="19" id="KW-1185">Reference proteome</keyword>
<reference evidence="18 19" key="1">
    <citation type="submission" date="2019-03" db="EMBL/GenBank/DDBJ databases">
        <title>Genomic Encyclopedia of Type Strains, Phase IV (KMG-IV): sequencing the most valuable type-strain genomes for metagenomic binning, comparative biology and taxonomic classification.</title>
        <authorList>
            <person name="Goeker M."/>
        </authorList>
    </citation>
    <scope>NUCLEOTIDE SEQUENCE [LARGE SCALE GENOMIC DNA]</scope>
    <source>
        <strain evidence="18 19">DSM 100059</strain>
    </source>
</reference>
<comment type="catalytic activity">
    <reaction evidence="1">
        <text>a CDP-1,2-diacyl-sn-glycerol + L-serine = a 1,2-diacyl-sn-glycero-3-phospho-L-serine + CMP + H(+)</text>
        <dbReference type="Rhea" id="RHEA:16913"/>
        <dbReference type="ChEBI" id="CHEBI:15378"/>
        <dbReference type="ChEBI" id="CHEBI:33384"/>
        <dbReference type="ChEBI" id="CHEBI:57262"/>
        <dbReference type="ChEBI" id="CHEBI:58332"/>
        <dbReference type="ChEBI" id="CHEBI:60377"/>
        <dbReference type="EC" id="2.7.8.8"/>
    </reaction>
</comment>
<keyword evidence="7" id="KW-0444">Lipid biosynthesis</keyword>
<keyword evidence="12 17" id="KW-0472">Membrane</keyword>
<evidence type="ECO:0000256" key="10">
    <source>
        <dbReference type="ARBA" id="ARBA00022989"/>
    </source>
</evidence>
<keyword evidence="14" id="KW-1208">Phospholipid metabolism</keyword>
<evidence type="ECO:0000256" key="12">
    <source>
        <dbReference type="ARBA" id="ARBA00023136"/>
    </source>
</evidence>
<keyword evidence="8 16" id="KW-0808">Transferase</keyword>
<feature type="transmembrane region" description="Helical" evidence="17">
    <location>
        <begin position="117"/>
        <end position="135"/>
    </location>
</feature>
<dbReference type="PROSITE" id="PS51257">
    <property type="entry name" value="PROKAR_LIPOPROTEIN"/>
    <property type="match status" value="1"/>
</dbReference>
<comment type="subcellular location">
    <subcellularLocation>
        <location evidence="3">Endomembrane system</location>
    </subcellularLocation>
    <subcellularLocation>
        <location evidence="2">Membrane</location>
        <topology evidence="2">Multi-pass membrane protein</topology>
    </subcellularLocation>
</comment>
<dbReference type="Pfam" id="PF01066">
    <property type="entry name" value="CDP-OH_P_transf"/>
    <property type="match status" value="1"/>
</dbReference>
<dbReference type="RefSeq" id="WP_133992079.1">
    <property type="nucleotide sequence ID" value="NZ_SODV01000001.1"/>
</dbReference>
<dbReference type="InterPro" id="IPR043130">
    <property type="entry name" value="CDP-OH_PTrfase_TM_dom"/>
</dbReference>
<feature type="transmembrane region" description="Helical" evidence="17">
    <location>
        <begin position="180"/>
        <end position="205"/>
    </location>
</feature>
<dbReference type="AlphaFoldDB" id="A0A4R8DRJ6"/>
<evidence type="ECO:0000256" key="17">
    <source>
        <dbReference type="SAM" id="Phobius"/>
    </source>
</evidence>
<dbReference type="GO" id="GO:0012505">
    <property type="term" value="C:endomembrane system"/>
    <property type="evidence" value="ECO:0007669"/>
    <property type="project" value="UniProtKB-SubCell"/>
</dbReference>
<organism evidence="18 19">
    <name type="scientific">Dinghuibacter silviterrae</name>
    <dbReference type="NCBI Taxonomy" id="1539049"/>
    <lineage>
        <taxon>Bacteria</taxon>
        <taxon>Pseudomonadati</taxon>
        <taxon>Bacteroidota</taxon>
        <taxon>Chitinophagia</taxon>
        <taxon>Chitinophagales</taxon>
        <taxon>Chitinophagaceae</taxon>
        <taxon>Dinghuibacter</taxon>
    </lineage>
</organism>
<feature type="transmembrane region" description="Helical" evidence="17">
    <location>
        <begin position="7"/>
        <end position="27"/>
    </location>
</feature>